<reference evidence="2" key="1">
    <citation type="journal article" date="2019" name="Int. J. Syst. Evol. Microbiol.">
        <title>The Global Catalogue of Microorganisms (GCM) 10K type strain sequencing project: providing services to taxonomists for standard genome sequencing and annotation.</title>
        <authorList>
            <consortium name="The Broad Institute Genomics Platform"/>
            <consortium name="The Broad Institute Genome Sequencing Center for Infectious Disease"/>
            <person name="Wu L."/>
            <person name="Ma J."/>
        </authorList>
    </citation>
    <scope>NUCLEOTIDE SEQUENCE [LARGE SCALE GENOMIC DNA]</scope>
    <source>
        <strain evidence="2">JCM 4416</strain>
    </source>
</reference>
<name>A0ABQ2TQI6_STREZ</name>
<dbReference type="EMBL" id="BMTX01000036">
    <property type="protein sequence ID" value="GGS76260.1"/>
    <property type="molecule type" value="Genomic_DNA"/>
</dbReference>
<organism evidence="1 2">
    <name type="scientific">Streptomyces pseudogriseolus</name>
    <name type="common">Streptomyces gancidicus</name>
    <name type="synonym">Streptomyces rubiginosus</name>
    <dbReference type="NCBI Taxonomy" id="36817"/>
    <lineage>
        <taxon>Bacteria</taxon>
        <taxon>Bacillati</taxon>
        <taxon>Actinomycetota</taxon>
        <taxon>Actinomycetes</taxon>
        <taxon>Kitasatosporales</taxon>
        <taxon>Streptomycetaceae</taxon>
        <taxon>Streptomyces</taxon>
        <taxon>Streptomyces pseudogriseolus group</taxon>
    </lineage>
</organism>
<evidence type="ECO:0000313" key="2">
    <source>
        <dbReference type="Proteomes" id="UP000597853"/>
    </source>
</evidence>
<proteinExistence type="predicted"/>
<dbReference type="Proteomes" id="UP000597853">
    <property type="component" value="Unassembled WGS sequence"/>
</dbReference>
<evidence type="ECO:0000313" key="1">
    <source>
        <dbReference type="EMBL" id="GGS76260.1"/>
    </source>
</evidence>
<keyword evidence="2" id="KW-1185">Reference proteome</keyword>
<accession>A0ABQ2TQI6</accession>
<gene>
    <name evidence="1" type="ORF">GCM10010285_63430</name>
</gene>
<comment type="caution">
    <text evidence="1">The sequence shown here is derived from an EMBL/GenBank/DDBJ whole genome shotgun (WGS) entry which is preliminary data.</text>
</comment>
<protein>
    <submittedName>
        <fullName evidence="1">Uncharacterized protein</fullName>
    </submittedName>
</protein>
<sequence length="120" mass="12626">MLVKAAPMTTATARSTTFPRIRKALKPCHRLVFSGSLTAGPLLSCVGCGGKRSATYVTTEATCPVVPDGGTEDGRASRGTPVCGPLVVGAYVFPVPGHDVRARGYGMHPQGDMQQRREKP</sequence>